<name>A0A8J3IL76_9CHLR</name>
<comment type="similarity">
    <text evidence="2">Belongs to the AB hydrolase superfamily. FUS2 hydrolase family.</text>
</comment>
<dbReference type="Proteomes" id="UP000597444">
    <property type="component" value="Unassembled WGS sequence"/>
</dbReference>
<protein>
    <submittedName>
        <fullName evidence="4">Alpha/beta hydrolase</fullName>
    </submittedName>
</protein>
<comment type="caution">
    <text evidence="4">The sequence shown here is derived from an EMBL/GenBank/DDBJ whole genome shotgun (WGS) entry which is preliminary data.</text>
</comment>
<dbReference type="EMBL" id="BNJK01000001">
    <property type="protein sequence ID" value="GHO95883.1"/>
    <property type="molecule type" value="Genomic_DNA"/>
</dbReference>
<reference evidence="4" key="1">
    <citation type="submission" date="2020-10" db="EMBL/GenBank/DDBJ databases">
        <title>Taxonomic study of unclassified bacteria belonging to the class Ktedonobacteria.</title>
        <authorList>
            <person name="Yabe S."/>
            <person name="Wang C.M."/>
            <person name="Zheng Y."/>
            <person name="Sakai Y."/>
            <person name="Cavaletti L."/>
            <person name="Monciardini P."/>
            <person name="Donadio S."/>
        </authorList>
    </citation>
    <scope>NUCLEOTIDE SEQUENCE</scope>
    <source>
        <strain evidence="4">ID150040</strain>
    </source>
</reference>
<dbReference type="InterPro" id="IPR000073">
    <property type="entry name" value="AB_hydrolase_1"/>
</dbReference>
<keyword evidence="1 4" id="KW-0378">Hydrolase</keyword>
<dbReference type="PANTHER" id="PTHR22946">
    <property type="entry name" value="DIENELACTONE HYDROLASE DOMAIN-CONTAINING PROTEIN-RELATED"/>
    <property type="match status" value="1"/>
</dbReference>
<dbReference type="SUPFAM" id="SSF53474">
    <property type="entry name" value="alpha/beta-Hydrolases"/>
    <property type="match status" value="1"/>
</dbReference>
<proteinExistence type="inferred from homology"/>
<organism evidence="4 5">
    <name type="scientific">Reticulibacter mediterranei</name>
    <dbReference type="NCBI Taxonomy" id="2778369"/>
    <lineage>
        <taxon>Bacteria</taxon>
        <taxon>Bacillati</taxon>
        <taxon>Chloroflexota</taxon>
        <taxon>Ktedonobacteria</taxon>
        <taxon>Ktedonobacterales</taxon>
        <taxon>Reticulibacteraceae</taxon>
        <taxon>Reticulibacter</taxon>
    </lineage>
</organism>
<evidence type="ECO:0000313" key="5">
    <source>
        <dbReference type="Proteomes" id="UP000597444"/>
    </source>
</evidence>
<dbReference type="AlphaFoldDB" id="A0A8J3IL76"/>
<dbReference type="InterPro" id="IPR029058">
    <property type="entry name" value="AB_hydrolase_fold"/>
</dbReference>
<evidence type="ECO:0000256" key="1">
    <source>
        <dbReference type="ARBA" id="ARBA00022801"/>
    </source>
</evidence>
<evidence type="ECO:0000313" key="4">
    <source>
        <dbReference type="EMBL" id="GHO95883.1"/>
    </source>
</evidence>
<feature type="domain" description="AB hydrolase-1" evidence="3">
    <location>
        <begin position="42"/>
        <end position="148"/>
    </location>
</feature>
<dbReference type="InterPro" id="IPR050261">
    <property type="entry name" value="FrsA_esterase"/>
</dbReference>
<dbReference type="RefSeq" id="WP_220206540.1">
    <property type="nucleotide sequence ID" value="NZ_BNJK01000001.1"/>
</dbReference>
<keyword evidence="5" id="KW-1185">Reference proteome</keyword>
<dbReference type="PANTHER" id="PTHR22946:SF9">
    <property type="entry name" value="POLYKETIDE TRANSFERASE AF380"/>
    <property type="match status" value="1"/>
</dbReference>
<dbReference type="Pfam" id="PF00561">
    <property type="entry name" value="Abhydrolase_1"/>
    <property type="match status" value="1"/>
</dbReference>
<dbReference type="GO" id="GO:0052689">
    <property type="term" value="F:carboxylic ester hydrolase activity"/>
    <property type="evidence" value="ECO:0007669"/>
    <property type="project" value="UniProtKB-ARBA"/>
</dbReference>
<sequence length="228" mass="24513">MTSSALKERPVTFYSKGKPAQLLEGVVHEPELSKLAKTEVAPVIVLCHPQPASSDMNDGLTVTLARSLAASGMIVLRFNFRGVGKSQGQQTDGRLEPLDLAGALEVAMAQPGANPGKLCVIGHAFGAYIALLYAPFDPRVRTVVAVSLPLFRAASGFPRPFDRPKLFLTGEFDEICPLYKLEPFVEQLPGPKGIKVITGARHLMRGFEEPAVAAITSYVKKWASMPGV</sequence>
<accession>A0A8J3IL76</accession>
<evidence type="ECO:0000256" key="2">
    <source>
        <dbReference type="ARBA" id="ARBA00038115"/>
    </source>
</evidence>
<gene>
    <name evidence="4" type="ORF">KSF_059310</name>
</gene>
<dbReference type="Gene3D" id="3.40.50.1820">
    <property type="entry name" value="alpha/beta hydrolase"/>
    <property type="match status" value="1"/>
</dbReference>
<evidence type="ECO:0000259" key="3">
    <source>
        <dbReference type="Pfam" id="PF00561"/>
    </source>
</evidence>